<dbReference type="Proteomes" id="UP000242814">
    <property type="component" value="Unassembled WGS sequence"/>
</dbReference>
<evidence type="ECO:0000256" key="5">
    <source>
        <dbReference type="ARBA" id="ARBA00023136"/>
    </source>
</evidence>
<evidence type="ECO:0000313" key="11">
    <source>
        <dbReference type="EMBL" id="ODH44737.1"/>
    </source>
</evidence>
<protein>
    <submittedName>
        <fullName evidence="11">Uncharacterized protein</fullName>
    </submittedName>
</protein>
<comment type="caution">
    <text evidence="11">The sequence shown here is derived from an EMBL/GenBank/DDBJ whole genome shotgun (WGS) entry which is preliminary data.</text>
</comment>
<proteinExistence type="inferred from homology"/>
<dbReference type="GO" id="GO:0005768">
    <property type="term" value="C:endosome"/>
    <property type="evidence" value="ECO:0007669"/>
    <property type="project" value="TreeGrafter"/>
</dbReference>
<feature type="compositionally biased region" description="Low complexity" evidence="7">
    <location>
        <begin position="9"/>
        <end position="19"/>
    </location>
</feature>
<evidence type="ECO:0000256" key="2">
    <source>
        <dbReference type="ARBA" id="ARBA00022448"/>
    </source>
</evidence>
<evidence type="ECO:0000259" key="10">
    <source>
        <dbReference type="Pfam" id="PF24598"/>
    </source>
</evidence>
<dbReference type="VEuPathDB" id="FungiDB:PADG_03740"/>
<evidence type="ECO:0000313" key="12">
    <source>
        <dbReference type="Proteomes" id="UP000242814"/>
    </source>
</evidence>
<comment type="subcellular location">
    <subcellularLocation>
        <location evidence="1">Golgi apparatus membrane</location>
        <topology evidence="1">Peripheral membrane protein</topology>
    </subcellularLocation>
</comment>
<feature type="domain" description="DOP1-like C-terminal" evidence="10">
    <location>
        <begin position="1402"/>
        <end position="1881"/>
    </location>
</feature>
<dbReference type="EMBL" id="LZYO01000016">
    <property type="protein sequence ID" value="ODH44737.1"/>
    <property type="molecule type" value="Genomic_DNA"/>
</dbReference>
<sequence>MSLDPGDISRASSPASSEASRPKPRDQAGDDVFRKDKNYRRYAASVERALSLFDTALQEWADYISFLSRLLKALQSHPPSLPIVPSKTIVARRLAQCLNPSLPSGVHQKALEIYGYIFSILKQDRLSRDLALYLPGIAPTLSFASLTVRPLFLSLVETYIVDLDPAALRPALKSIILALLPGLEEETGEDFETALRIVNKFRIINLKEKEVLPNSDIDDGSQYFWQCLFLASITNPSRRPGVLAYLNRYLPKLGGSSPSLIDSQDGGNDETSNLPSVTDSIIMPEPGLLIRCFATGLTDEQHLVQRNFLDLLVTHLPLHSPVLQKRITPDDLGILLTAAAGVVTRRDMSLNRRLWSWFLGPETSNATHEHGKADQSFTSQHAANLAFNNENAKSQYFSRFGLKPLVQSIKAMISRNSVYPPERVKPLRISLSLMDRWEVGGLVIPAIFLPVMHSVQQYKQLAISNANFEEVFRSASAFFDGVESTLIFSELLSLVHVDPSTIKTRSNRAIEDLKLANFIVSHFNMGEEEMRVVHVPLLFMTLLIKIGAISSSTDDIGLDHQNIQSAALSETSMIIKHLLDLIPDSVFLHGNTSEQIRVDHSSKTFHDISCEAIVRKISEFYKRCKESLELPPPPFTPSELGELLLREAQYLVLSALESEDQSYLKERTNLFISLLNKTPKSQVVEAGDIFKAIYHKLTAKSLVDLPFVTISSICSVVTTLYSIHTPGLYVSYHQISDIIPSLVQKLWGFLSPLSPKFHVETVRCLWLLHLVTWRDHLVEASITSLMISPNKPNSSHITTVEEVEKFFVLWNHSQQINVDPSTARIINYDPLNKRGLRDPRSLYQSSMLDRPLFIVLDLLSGIATEASLVVKEWISELSSVPRIFRITISKLTELPYLVGSGHELSSEDDQLTDSLEANQCRYLFETLSSVISSLSPSGWSTLITNTVSESSKRRESDGADGESGQIKYENQIGTVFNLGAMENLSIQAALIHLSIRALSPQITASRELHSEEERMQLAIFSVIRQLLMGPGAEKLVKIDLDGFLIDQLFSALDKNRGTLQPVMIDTLLAALKNRYVHEAMELSAVPSKNARKSSLDALSNISGISLTGEKSEKETPRTVAPVPPPQLLQCLLKGLSSTSHNVVQKWVKLLVECLALYSGTIFQVLLTLVECLCKQITASYNELQLVFKRTNSSVRERSEHITIVLFNGLESCIAAAHERLILEEENVSAAKSPDQPQGFFGNMVSGVFTSEGNQVRSAAANDRLTVLLCFQDTVRLCFSIWSWGNIRRHSSSQDPESLSSFQYTSLRMRNRSRRILEHLFNAEALDCLETLVQLWHNAISADDTAEAQSVFNLLHTLDGSRPKITIPAIFNSIYSRTNPTALDPSRISVMTSRLSEADLVAFLVTYARSLDDDALAEIWSDCIAFLRDVLTNPFPHRRILPRLLEFTAILGEKMERTNFGDDRRSRKELGDLLLRLLTAIFTSKPLGSSQEPASSTRQLADTERSSGSSSKSQQVVGPDNIISILASVMPALVTTLGETDRIFTAMSNISTNIIAPLFHSRLFPQNVNKSVLELLQQMSKVSASSKSWRKDVGDAFNDAKFFTTKLNLVQTSWLDILRHWALTDKDRLPDLLSRLTPPTSAGIMFGVGATAARLEADRKTQLNLRRITLLVLAANEDHFSAELANVHQKLEDLLTATHISSPSSVTRAEIYMVLRAVVLKTSSIHLAPFWPMINSELYDALSAIVPGQQSETYNPYSLLQACKLLESLLLIAPDDFQLHEWLFVTDTIDAIHPPNHRESVALADNVAQSMGASTNTDDVELTMKNGNWNRNGDDDNEGRDRYKKAWLNSELSRETAKDEIIDKVLRPFFDRLSIHAFESTYRMGIPDLAGCKDDLLADLFNEFTVAS</sequence>
<evidence type="ECO:0000259" key="9">
    <source>
        <dbReference type="Pfam" id="PF24597"/>
    </source>
</evidence>
<dbReference type="SUPFAM" id="SSF48371">
    <property type="entry name" value="ARM repeat"/>
    <property type="match status" value="1"/>
</dbReference>
<feature type="domain" description="DOP1-like middle TPR" evidence="9">
    <location>
        <begin position="396"/>
        <end position="621"/>
    </location>
</feature>
<dbReference type="Pfam" id="PF04118">
    <property type="entry name" value="Dopey_N"/>
    <property type="match status" value="1"/>
</dbReference>
<dbReference type="GO" id="GO:0015031">
    <property type="term" value="P:protein transport"/>
    <property type="evidence" value="ECO:0007669"/>
    <property type="project" value="UniProtKB-KW"/>
</dbReference>
<reference evidence="11 12" key="1">
    <citation type="submission" date="2016-06" db="EMBL/GenBank/DDBJ databases">
        <authorList>
            <person name="Kjaerup R.B."/>
            <person name="Dalgaard T.S."/>
            <person name="Juul-Madsen H.R."/>
        </authorList>
    </citation>
    <scope>NUCLEOTIDE SEQUENCE [LARGE SCALE GENOMIC DNA]</scope>
    <source>
        <strain evidence="11 12">Pb300</strain>
    </source>
</reference>
<dbReference type="InterPro" id="IPR056457">
    <property type="entry name" value="DOP1_C"/>
</dbReference>
<dbReference type="PANTHER" id="PTHR14042:SF24">
    <property type="entry name" value="PROTEIN DOPEY-1 HOMOLOG"/>
    <property type="match status" value="1"/>
</dbReference>
<evidence type="ECO:0000256" key="3">
    <source>
        <dbReference type="ARBA" id="ARBA00022927"/>
    </source>
</evidence>
<feature type="region of interest" description="Disordered" evidence="7">
    <location>
        <begin position="1485"/>
        <end position="1514"/>
    </location>
</feature>
<dbReference type="InterPro" id="IPR056458">
    <property type="entry name" value="TPR_DOP1_M"/>
</dbReference>
<keyword evidence="3" id="KW-0653">Protein transport</keyword>
<accession>A0A1D2JNE7</accession>
<feature type="compositionally biased region" description="Low complexity" evidence="7">
    <location>
        <begin position="1505"/>
        <end position="1514"/>
    </location>
</feature>
<dbReference type="InterPro" id="IPR007249">
    <property type="entry name" value="DOP1_N"/>
</dbReference>
<evidence type="ECO:0000259" key="8">
    <source>
        <dbReference type="Pfam" id="PF04118"/>
    </source>
</evidence>
<evidence type="ECO:0000256" key="6">
    <source>
        <dbReference type="ARBA" id="ARBA00046326"/>
    </source>
</evidence>
<evidence type="ECO:0000256" key="7">
    <source>
        <dbReference type="SAM" id="MobiDB-lite"/>
    </source>
</evidence>
<feature type="domain" description="DOP1 N-terminal" evidence="8">
    <location>
        <begin position="36"/>
        <end position="362"/>
    </location>
</feature>
<dbReference type="InterPro" id="IPR040314">
    <property type="entry name" value="DOP1"/>
</dbReference>
<feature type="compositionally biased region" description="Basic and acidic residues" evidence="7">
    <location>
        <begin position="20"/>
        <end position="32"/>
    </location>
</feature>
<evidence type="ECO:0000256" key="4">
    <source>
        <dbReference type="ARBA" id="ARBA00023034"/>
    </source>
</evidence>
<dbReference type="Pfam" id="PF24598">
    <property type="entry name" value="DOP1_C"/>
    <property type="match status" value="1"/>
</dbReference>
<name>A0A1D2JNE7_PARBR</name>
<keyword evidence="5" id="KW-0472">Membrane</keyword>
<dbReference type="GO" id="GO:0006895">
    <property type="term" value="P:Golgi to endosome transport"/>
    <property type="evidence" value="ECO:0007669"/>
    <property type="project" value="InterPro"/>
</dbReference>
<dbReference type="Pfam" id="PF24597">
    <property type="entry name" value="TPR_DOP1_M"/>
    <property type="match status" value="1"/>
</dbReference>
<organism evidence="11 12">
    <name type="scientific">Paracoccidioides brasiliensis</name>
    <dbReference type="NCBI Taxonomy" id="121759"/>
    <lineage>
        <taxon>Eukaryota</taxon>
        <taxon>Fungi</taxon>
        <taxon>Dikarya</taxon>
        <taxon>Ascomycota</taxon>
        <taxon>Pezizomycotina</taxon>
        <taxon>Eurotiomycetes</taxon>
        <taxon>Eurotiomycetidae</taxon>
        <taxon>Onygenales</taxon>
        <taxon>Ajellomycetaceae</taxon>
        <taxon>Paracoccidioides</taxon>
    </lineage>
</organism>
<dbReference type="InterPro" id="IPR016024">
    <property type="entry name" value="ARM-type_fold"/>
</dbReference>
<gene>
    <name evidence="11" type="ORF">ACO22_00727</name>
</gene>
<feature type="region of interest" description="Disordered" evidence="7">
    <location>
        <begin position="1"/>
        <end position="32"/>
    </location>
</feature>
<dbReference type="GO" id="GO:0005802">
    <property type="term" value="C:trans-Golgi network"/>
    <property type="evidence" value="ECO:0007669"/>
    <property type="project" value="TreeGrafter"/>
</dbReference>
<keyword evidence="4" id="KW-0333">Golgi apparatus</keyword>
<dbReference type="PANTHER" id="PTHR14042">
    <property type="entry name" value="DOPEY-RELATED"/>
    <property type="match status" value="1"/>
</dbReference>
<dbReference type="GO" id="GO:0005829">
    <property type="term" value="C:cytosol"/>
    <property type="evidence" value="ECO:0007669"/>
    <property type="project" value="GOC"/>
</dbReference>
<keyword evidence="2" id="KW-0813">Transport</keyword>
<dbReference type="GO" id="GO:0000139">
    <property type="term" value="C:Golgi membrane"/>
    <property type="evidence" value="ECO:0007669"/>
    <property type="project" value="UniProtKB-SubCell"/>
</dbReference>
<evidence type="ECO:0000256" key="1">
    <source>
        <dbReference type="ARBA" id="ARBA00004395"/>
    </source>
</evidence>
<comment type="similarity">
    <text evidence="6">Belongs to the DOP1 family.</text>
</comment>
<dbReference type="VEuPathDB" id="FungiDB:PABG_01667"/>
<feature type="compositionally biased region" description="Polar residues" evidence="7">
    <location>
        <begin position="1485"/>
        <end position="1499"/>
    </location>
</feature>